<keyword evidence="1" id="KW-1133">Transmembrane helix</keyword>
<sequence>MFFSRIRSFVRKCYQGEFDSSGNPNPTLLAVAAHGYRVQSRALGIPDGWGFFCPGHARLQVLHASLLNVVVTCMAFVVPFQVLTGVLTFNNGFSVVHVLGGWAMMAAVDVGFIAAVWMLSLSDRRRAADYSWSDWKLRQD</sequence>
<dbReference type="Proteomes" id="UP001498476">
    <property type="component" value="Unassembled WGS sequence"/>
</dbReference>
<protein>
    <submittedName>
        <fullName evidence="2">Uncharacterized protein</fullName>
    </submittedName>
</protein>
<name>A0ABR1HVH5_9HYPO</name>
<keyword evidence="1" id="KW-0812">Transmembrane</keyword>
<evidence type="ECO:0000313" key="2">
    <source>
        <dbReference type="EMBL" id="KAK7425184.1"/>
    </source>
</evidence>
<gene>
    <name evidence="2" type="ORF">QQX98_000099</name>
</gene>
<organism evidence="2 3">
    <name type="scientific">Neonectria punicea</name>
    <dbReference type="NCBI Taxonomy" id="979145"/>
    <lineage>
        <taxon>Eukaryota</taxon>
        <taxon>Fungi</taxon>
        <taxon>Dikarya</taxon>
        <taxon>Ascomycota</taxon>
        <taxon>Pezizomycotina</taxon>
        <taxon>Sordariomycetes</taxon>
        <taxon>Hypocreomycetidae</taxon>
        <taxon>Hypocreales</taxon>
        <taxon>Nectriaceae</taxon>
        <taxon>Neonectria</taxon>
    </lineage>
</organism>
<proteinExistence type="predicted"/>
<evidence type="ECO:0000313" key="3">
    <source>
        <dbReference type="Proteomes" id="UP001498476"/>
    </source>
</evidence>
<reference evidence="2 3" key="1">
    <citation type="journal article" date="2025" name="Microbiol. Resour. Announc.">
        <title>Draft genome sequences for Neonectria magnoliae and Neonectria punicea, canker pathogens of Liriodendron tulipifera and Acer saccharum in West Virginia.</title>
        <authorList>
            <person name="Petronek H.M."/>
            <person name="Kasson M.T."/>
            <person name="Metheny A.M."/>
            <person name="Stauder C.M."/>
            <person name="Lovett B."/>
            <person name="Lynch S.C."/>
            <person name="Garnas J.R."/>
            <person name="Kasson L.R."/>
            <person name="Stajich J.E."/>
        </authorList>
    </citation>
    <scope>NUCLEOTIDE SEQUENCE [LARGE SCALE GENOMIC DNA]</scope>
    <source>
        <strain evidence="2 3">NRRL 64653</strain>
    </source>
</reference>
<dbReference type="EMBL" id="JAZAVJ010000001">
    <property type="protein sequence ID" value="KAK7425184.1"/>
    <property type="molecule type" value="Genomic_DNA"/>
</dbReference>
<feature type="transmembrane region" description="Helical" evidence="1">
    <location>
        <begin position="66"/>
        <end position="89"/>
    </location>
</feature>
<feature type="transmembrane region" description="Helical" evidence="1">
    <location>
        <begin position="95"/>
        <end position="119"/>
    </location>
</feature>
<accession>A0ABR1HVH5</accession>
<evidence type="ECO:0000256" key="1">
    <source>
        <dbReference type="SAM" id="Phobius"/>
    </source>
</evidence>
<keyword evidence="3" id="KW-1185">Reference proteome</keyword>
<comment type="caution">
    <text evidence="2">The sequence shown here is derived from an EMBL/GenBank/DDBJ whole genome shotgun (WGS) entry which is preliminary data.</text>
</comment>
<keyword evidence="1" id="KW-0472">Membrane</keyword>